<gene>
    <name evidence="11" type="ORF">BGO89_03675</name>
</gene>
<keyword evidence="4" id="KW-0479">Metal-binding</keyword>
<comment type="similarity">
    <text evidence="1">In the N-terminal section; belongs to the CRISPR-associated nuclease Cas3-HD family.</text>
</comment>
<dbReference type="Pfam" id="PF18019">
    <property type="entry name" value="Cas3_HD"/>
    <property type="match status" value="1"/>
</dbReference>
<evidence type="ECO:0000256" key="5">
    <source>
        <dbReference type="ARBA" id="ARBA00022741"/>
    </source>
</evidence>
<protein>
    <recommendedName>
        <fullName evidence="10">HD Cas3-type domain-containing protein</fullName>
    </recommendedName>
</protein>
<dbReference type="GO" id="GO:0003723">
    <property type="term" value="F:RNA binding"/>
    <property type="evidence" value="ECO:0007669"/>
    <property type="project" value="TreeGrafter"/>
</dbReference>
<dbReference type="SMART" id="SM00471">
    <property type="entry name" value="HDc"/>
    <property type="match status" value="1"/>
</dbReference>
<dbReference type="GO" id="GO:0005524">
    <property type="term" value="F:ATP binding"/>
    <property type="evidence" value="ECO:0007669"/>
    <property type="project" value="UniProtKB-KW"/>
</dbReference>
<evidence type="ECO:0000256" key="8">
    <source>
        <dbReference type="ARBA" id="ARBA00022840"/>
    </source>
</evidence>
<keyword evidence="8" id="KW-0067">ATP-binding</keyword>
<dbReference type="Proteomes" id="UP000184233">
    <property type="component" value="Unassembled WGS sequence"/>
</dbReference>
<dbReference type="AlphaFoldDB" id="A0A1M3L5F0"/>
<comment type="similarity">
    <text evidence="2">In the central section; belongs to the CRISPR-associated helicase Cas3 family.</text>
</comment>
<dbReference type="PANTHER" id="PTHR47963">
    <property type="entry name" value="DEAD-BOX ATP-DEPENDENT RNA HELICASE 47, MITOCHONDRIAL"/>
    <property type="match status" value="1"/>
</dbReference>
<evidence type="ECO:0000256" key="7">
    <source>
        <dbReference type="ARBA" id="ARBA00022806"/>
    </source>
</evidence>
<dbReference type="Pfam" id="PF22590">
    <property type="entry name" value="Cas3-like_C_2"/>
    <property type="match status" value="1"/>
</dbReference>
<dbReference type="EMBL" id="MKVH01000003">
    <property type="protein sequence ID" value="OJX60684.1"/>
    <property type="molecule type" value="Genomic_DNA"/>
</dbReference>
<comment type="caution">
    <text evidence="11">The sequence shown here is derived from an EMBL/GenBank/DDBJ whole genome shotgun (WGS) entry which is preliminary data.</text>
</comment>
<dbReference type="SMART" id="SM00487">
    <property type="entry name" value="DEXDc"/>
    <property type="match status" value="1"/>
</dbReference>
<dbReference type="PROSITE" id="PS51643">
    <property type="entry name" value="HD_CAS3"/>
    <property type="match status" value="1"/>
</dbReference>
<organism evidence="11 12">
    <name type="scientific">Candidatus Kapaibacterium thiocyanatum</name>
    <dbReference type="NCBI Taxonomy" id="1895771"/>
    <lineage>
        <taxon>Bacteria</taxon>
        <taxon>Pseudomonadati</taxon>
        <taxon>Candidatus Kapaibacteriota</taxon>
        <taxon>Candidatus Kapaibacteriia</taxon>
        <taxon>Candidatus Kapaibacteriales</taxon>
        <taxon>Candidatus Kapaibacteriaceae</taxon>
        <taxon>Candidatus Kapaibacterium</taxon>
    </lineage>
</organism>
<name>A0A1M3L5F0_9BACT</name>
<keyword evidence="6" id="KW-0378">Hydrolase</keyword>
<evidence type="ECO:0000256" key="3">
    <source>
        <dbReference type="ARBA" id="ARBA00022722"/>
    </source>
</evidence>
<dbReference type="NCBIfam" id="TIGR01587">
    <property type="entry name" value="cas3_core"/>
    <property type="match status" value="1"/>
</dbReference>
<dbReference type="NCBIfam" id="TIGR01596">
    <property type="entry name" value="cas3_HD"/>
    <property type="match status" value="1"/>
</dbReference>
<dbReference type="GO" id="GO:0051607">
    <property type="term" value="P:defense response to virus"/>
    <property type="evidence" value="ECO:0007669"/>
    <property type="project" value="UniProtKB-KW"/>
</dbReference>
<evidence type="ECO:0000256" key="2">
    <source>
        <dbReference type="ARBA" id="ARBA00009046"/>
    </source>
</evidence>
<dbReference type="Gene3D" id="3.40.50.300">
    <property type="entry name" value="P-loop containing nucleotide triphosphate hydrolases"/>
    <property type="match status" value="2"/>
</dbReference>
<dbReference type="InterPro" id="IPR027417">
    <property type="entry name" value="P-loop_NTPase"/>
</dbReference>
<dbReference type="InterPro" id="IPR006483">
    <property type="entry name" value="CRISPR-assoc_Cas3_HD"/>
</dbReference>
<keyword evidence="5" id="KW-0547">Nucleotide-binding</keyword>
<dbReference type="PANTHER" id="PTHR47963:SF9">
    <property type="entry name" value="CRISPR-ASSOCIATED ENDONUCLEASE_HELICASE CAS3"/>
    <property type="match status" value="1"/>
</dbReference>
<dbReference type="Gene3D" id="1.10.3210.30">
    <property type="match status" value="1"/>
</dbReference>
<evidence type="ECO:0000256" key="9">
    <source>
        <dbReference type="ARBA" id="ARBA00023118"/>
    </source>
</evidence>
<dbReference type="InterPro" id="IPR003607">
    <property type="entry name" value="HD/PDEase_dom"/>
</dbReference>
<dbReference type="InterPro" id="IPR054712">
    <property type="entry name" value="Cas3-like_dom"/>
</dbReference>
<dbReference type="InterPro" id="IPR014001">
    <property type="entry name" value="Helicase_ATP-bd"/>
</dbReference>
<dbReference type="Pfam" id="PF00270">
    <property type="entry name" value="DEAD"/>
    <property type="match status" value="1"/>
</dbReference>
<dbReference type="GO" id="GO:0046872">
    <property type="term" value="F:metal ion binding"/>
    <property type="evidence" value="ECO:0007669"/>
    <property type="project" value="UniProtKB-KW"/>
</dbReference>
<evidence type="ECO:0000313" key="11">
    <source>
        <dbReference type="EMBL" id="OJX60684.1"/>
    </source>
</evidence>
<evidence type="ECO:0000256" key="1">
    <source>
        <dbReference type="ARBA" id="ARBA00006847"/>
    </source>
</evidence>
<sequence>MVHPDRMCRRRVLSLIIIYPNSVRNIIDSRCRSSMMTTPVHLLFWAKTDRKNPDSEWIRPLWSHLIDVAVVAEVLWDRVLPPSLRHDIAHGIGCSEDQARSFLCFMAGMHDIGKAIPSFQHLHVPSRDRLQTAGLTFPKKLLTKSRDAIRVHHAHATYALLRHWESRRSPRSGPIFENLAFLLGLHHSKAVTLSSSRDRTEDRHGGPDSWGKAQLDLIDCIVDILDPYIPGGTETKEWQPWTYLFIGLVTYADWLASIDDGDDRFPLYDGEDLHAYLPVAREHAASLIERLYIDRVADIVSRDFGDIFVDPEGRPFIPNPFQRSVIDLTNGHAADDQLLTIIEAPTGGGKTEAALYLALTRQSKRKGRGIYLAMPTQATSNGLFTRFEQALSRGHRAGSFVNALLVHGHSNLDPRQEDLVRRISLLGRMEAIMEDDERPDMSSEGAVVATASWFLPKKRALLAPYGIGTIDQTLLAVLQSRFFFLRLLGLADKTIVFDEVHAYDTYMLTLLCRLVQWLRAIGSDVIILSATLPGPTKQRLIEAWAGTTATIDGNEACYPAVTLASGNDVVMHELPRHATRTVHLRFPDHDPAHRNIVERALDAWRAGCAVAIVCNTVDRSIDVFRALLDAAGATTSNADSLSMFILHSRMTHSMREQKEDVILRRFGKDYDGERRGIVVGTQILEQSLDIDFDVMFSDIAPIDLVIQRAGRIHRHSHRQRPSGYEQPNLHIVMPPRDSAKPSFTSVAAVYDELIMRRTWDLLRTIDSFDSPGDIRTLIGRVYDDVVDDLDSGMAKALARHEASTAVSRQMARKVLIDDPHHAASIMEGLPLLDDENIENRIRASTRLADNSIRVLCLHADDDGNWFLDPALRRPFNAELLTTTTGIREALENEAPISKRAVVHALLDMMRDEQDGDVRYWKTLTEGCPALGYLTPLVFDDLVWEAGDGSCTVGFDAVIGLEID</sequence>
<dbReference type="STRING" id="1895771.BGO89_03675"/>
<evidence type="ECO:0000256" key="4">
    <source>
        <dbReference type="ARBA" id="ARBA00022723"/>
    </source>
</evidence>
<proteinExistence type="inferred from homology"/>
<evidence type="ECO:0000256" key="6">
    <source>
        <dbReference type="ARBA" id="ARBA00022801"/>
    </source>
</evidence>
<evidence type="ECO:0000259" key="10">
    <source>
        <dbReference type="PROSITE" id="PS51643"/>
    </source>
</evidence>
<keyword evidence="7" id="KW-0347">Helicase</keyword>
<dbReference type="GO" id="GO:0016787">
    <property type="term" value="F:hydrolase activity"/>
    <property type="evidence" value="ECO:0007669"/>
    <property type="project" value="UniProtKB-KW"/>
</dbReference>
<evidence type="ECO:0000313" key="12">
    <source>
        <dbReference type="Proteomes" id="UP000184233"/>
    </source>
</evidence>
<dbReference type="InterPro" id="IPR006474">
    <property type="entry name" value="Helicase_Cas3_CRISPR-ass_core"/>
</dbReference>
<feature type="domain" description="HD Cas3-type" evidence="10">
    <location>
        <begin position="54"/>
        <end position="255"/>
    </location>
</feature>
<dbReference type="InterPro" id="IPR038257">
    <property type="entry name" value="CRISPR-assoc_Cas3_HD_sf"/>
</dbReference>
<dbReference type="GO" id="GO:0004518">
    <property type="term" value="F:nuclease activity"/>
    <property type="evidence" value="ECO:0007669"/>
    <property type="project" value="UniProtKB-KW"/>
</dbReference>
<reference evidence="11 12" key="1">
    <citation type="submission" date="2016-09" db="EMBL/GenBank/DDBJ databases">
        <title>Genome-resolved meta-omics ties microbial dynamics to process performance in biotechnology for thiocyanate degradation.</title>
        <authorList>
            <person name="Kantor R.S."/>
            <person name="Huddy R.J."/>
            <person name="Iyer R."/>
            <person name="Thomas B.C."/>
            <person name="Brown C.T."/>
            <person name="Anantharaman K."/>
            <person name="Tringe S."/>
            <person name="Hettich R.L."/>
            <person name="Harrison S.T."/>
            <person name="Banfield J.F."/>
        </authorList>
    </citation>
    <scope>NUCLEOTIDE SEQUENCE [LARGE SCALE GENOMIC DNA]</scope>
    <source>
        <strain evidence="11">59-99</strain>
    </source>
</reference>
<keyword evidence="3" id="KW-0540">Nuclease</keyword>
<accession>A0A1M3L5F0</accession>
<keyword evidence="9" id="KW-0051">Antiviral defense</keyword>
<dbReference type="SUPFAM" id="SSF52540">
    <property type="entry name" value="P-loop containing nucleoside triphosphate hydrolases"/>
    <property type="match status" value="1"/>
</dbReference>
<dbReference type="InterPro" id="IPR050547">
    <property type="entry name" value="DEAD_box_RNA_helicases"/>
</dbReference>
<dbReference type="InterPro" id="IPR011545">
    <property type="entry name" value="DEAD/DEAH_box_helicase_dom"/>
</dbReference>
<dbReference type="CDD" id="cd09641">
    <property type="entry name" value="Cas3''_I"/>
    <property type="match status" value="1"/>
</dbReference>
<dbReference type="GO" id="GO:0003724">
    <property type="term" value="F:RNA helicase activity"/>
    <property type="evidence" value="ECO:0007669"/>
    <property type="project" value="TreeGrafter"/>
</dbReference>